<dbReference type="PANTHER" id="PTHR34427">
    <property type="entry name" value="DUF4283 DOMAIN PROTEIN"/>
    <property type="match status" value="1"/>
</dbReference>
<evidence type="ECO:0000256" key="1">
    <source>
        <dbReference type="SAM" id="MobiDB-lite"/>
    </source>
</evidence>
<name>A0A438H541_VITVI</name>
<feature type="region of interest" description="Disordered" evidence="1">
    <location>
        <begin position="350"/>
        <end position="378"/>
    </location>
</feature>
<dbReference type="InterPro" id="IPR025558">
    <property type="entry name" value="DUF4283"/>
</dbReference>
<dbReference type="Proteomes" id="UP000288805">
    <property type="component" value="Unassembled WGS sequence"/>
</dbReference>
<sequence length="533" mass="59487">MSSRGVSEKLQKGGFEVESKSFEVKVEEKKGKLQATIVERKRGIFSWIRTQELENGKESERKTRGPIHWCEIKTRGGCFLRLDVVNLENKRFNIFIPKGRGAKGGWASMLETLRRLGFANGGEEIQKEETLRLKPSMEKTFAEVVKMPRGKERAIIRVERLKGNLGLAKLERGKVLLEFELLIEAEKALKLGSILVGGLLLRLEKWRPETRCLLEGEKKSETWVRVVGLPVSLWDRDILRRIGEECRGFLAVDSQMEKLEELQWARMLVKRNGEELPNVVEIWVEELCYSLTLWWEVRSVMKAATVGKSGKKVVTVGEVGGEAFACAGERVLEANDVTRLEALLLLADGTRGQSSGSGQSMDPVRSFDGAPVGPQGSGGPLLSSLAEVPWSSKASRSTGLAPLSDISLETRSSILGLSSRKTSGWAKTLESFVVKDGPRRPYEEELHFEERSKIDCALMEEALRYGNDPILIGTLVSGSSSSPSSFSGRTPLGKKEIVTRWELMEVNIDNIEESREELGLVCTTPQEVRGWRK</sequence>
<organism evidence="3 4">
    <name type="scientific">Vitis vinifera</name>
    <name type="common">Grape</name>
    <dbReference type="NCBI Taxonomy" id="29760"/>
    <lineage>
        <taxon>Eukaryota</taxon>
        <taxon>Viridiplantae</taxon>
        <taxon>Streptophyta</taxon>
        <taxon>Embryophyta</taxon>
        <taxon>Tracheophyta</taxon>
        <taxon>Spermatophyta</taxon>
        <taxon>Magnoliopsida</taxon>
        <taxon>eudicotyledons</taxon>
        <taxon>Gunneridae</taxon>
        <taxon>Pentapetalae</taxon>
        <taxon>rosids</taxon>
        <taxon>Vitales</taxon>
        <taxon>Vitaceae</taxon>
        <taxon>Viteae</taxon>
        <taxon>Vitis</taxon>
    </lineage>
</organism>
<feature type="domain" description="DUF4283" evidence="2">
    <location>
        <begin position="153"/>
        <end position="212"/>
    </location>
</feature>
<protein>
    <recommendedName>
        <fullName evidence="2">DUF4283 domain-containing protein</fullName>
    </recommendedName>
</protein>
<reference evidence="3 4" key="1">
    <citation type="journal article" date="2018" name="PLoS Genet.">
        <title>Population sequencing reveals clonal diversity and ancestral inbreeding in the grapevine cultivar Chardonnay.</title>
        <authorList>
            <person name="Roach M.J."/>
            <person name="Johnson D.L."/>
            <person name="Bohlmann J."/>
            <person name="van Vuuren H.J."/>
            <person name="Jones S.J."/>
            <person name="Pretorius I.S."/>
            <person name="Schmidt S.A."/>
            <person name="Borneman A.R."/>
        </authorList>
    </citation>
    <scope>NUCLEOTIDE SEQUENCE [LARGE SCALE GENOMIC DNA]</scope>
    <source>
        <strain evidence="4">cv. Chardonnay</strain>
        <tissue evidence="3">Leaf</tissue>
    </source>
</reference>
<evidence type="ECO:0000313" key="3">
    <source>
        <dbReference type="EMBL" id="RVW79605.1"/>
    </source>
</evidence>
<accession>A0A438H541</accession>
<dbReference type="EMBL" id="QGNW01000278">
    <property type="protein sequence ID" value="RVW79605.1"/>
    <property type="molecule type" value="Genomic_DNA"/>
</dbReference>
<evidence type="ECO:0000313" key="4">
    <source>
        <dbReference type="Proteomes" id="UP000288805"/>
    </source>
</evidence>
<dbReference type="Pfam" id="PF14111">
    <property type="entry name" value="DUF4283"/>
    <property type="match status" value="1"/>
</dbReference>
<proteinExistence type="predicted"/>
<comment type="caution">
    <text evidence="3">The sequence shown here is derived from an EMBL/GenBank/DDBJ whole genome shotgun (WGS) entry which is preliminary data.</text>
</comment>
<dbReference type="AlphaFoldDB" id="A0A438H541"/>
<gene>
    <name evidence="3" type="ORF">CK203_049972</name>
</gene>
<evidence type="ECO:0000259" key="2">
    <source>
        <dbReference type="Pfam" id="PF14111"/>
    </source>
</evidence>
<dbReference type="PANTHER" id="PTHR34427:SF5">
    <property type="entry name" value="DUF4283 DOMAIN-CONTAINING PROTEIN"/>
    <property type="match status" value="1"/>
</dbReference>